<proteinExistence type="predicted"/>
<organism evidence="1 2">
    <name type="scientific">Roseobacter denitrificans (strain ATCC 33942 / OCh 114)</name>
    <name type="common">Erythrobacter sp. (strain OCh 114)</name>
    <name type="synonym">Roseobacter denitrificans</name>
    <dbReference type="NCBI Taxonomy" id="375451"/>
    <lineage>
        <taxon>Bacteria</taxon>
        <taxon>Pseudomonadati</taxon>
        <taxon>Pseudomonadota</taxon>
        <taxon>Alphaproteobacteria</taxon>
        <taxon>Rhodobacterales</taxon>
        <taxon>Roseobacteraceae</taxon>
        <taxon>Roseobacter</taxon>
    </lineage>
</organism>
<dbReference type="EMBL" id="CP000362">
    <property type="protein sequence ID" value="ABG32073.1"/>
    <property type="molecule type" value="Genomic_DNA"/>
</dbReference>
<evidence type="ECO:0000313" key="1">
    <source>
        <dbReference type="EMBL" id="ABG32073.1"/>
    </source>
</evidence>
<accession>Q166M0</accession>
<dbReference type="HOGENOM" id="CLU_3405180_0_0_5"/>
<dbReference type="Proteomes" id="UP000007029">
    <property type="component" value="Chromosome"/>
</dbReference>
<name>Q166M0_ROSDO</name>
<keyword evidence="2" id="KW-1185">Reference proteome</keyword>
<gene>
    <name evidence="1" type="ordered locus">RD1_2515</name>
</gene>
<protein>
    <submittedName>
        <fullName evidence="1">Uncharacterized protein</fullName>
    </submittedName>
</protein>
<dbReference type="KEGG" id="rde:RD1_2515"/>
<sequence length="30" mass="3283">MAALEMMEARNVAVGKIKYHHPGLLASQDT</sequence>
<reference evidence="1 2" key="1">
    <citation type="journal article" date="2007" name="J. Bacteriol.">
        <title>The complete genome sequence of Roseobacter denitrificans reveals a mixotrophic rather than photosynthetic metabolism.</title>
        <authorList>
            <person name="Swingley W.D."/>
            <person name="Sadekar S."/>
            <person name="Mastrian S.D."/>
            <person name="Matthies H.J."/>
            <person name="Hao J."/>
            <person name="Ramos H."/>
            <person name="Acharya C.R."/>
            <person name="Conrad A.L."/>
            <person name="Taylor H.L."/>
            <person name="Dejesa L.C."/>
            <person name="Shah M.K."/>
            <person name="O'huallachain M.E."/>
            <person name="Lince M.T."/>
            <person name="Blankenship R.E."/>
            <person name="Beatty J.T."/>
            <person name="Touchman J.W."/>
        </authorList>
    </citation>
    <scope>NUCLEOTIDE SEQUENCE [LARGE SCALE GENOMIC DNA]</scope>
    <source>
        <strain evidence="2">ATCC 33942 / OCh 114</strain>
    </source>
</reference>
<dbReference type="AlphaFoldDB" id="Q166M0"/>
<evidence type="ECO:0000313" key="2">
    <source>
        <dbReference type="Proteomes" id="UP000007029"/>
    </source>
</evidence>